<feature type="domain" description="Disease resistance protein winged helix" evidence="8">
    <location>
        <begin position="637"/>
        <end position="705"/>
    </location>
</feature>
<dbReference type="FunFam" id="1.10.10.10:FF:000322">
    <property type="entry name" value="Probable disease resistance protein At1g63360"/>
    <property type="match status" value="2"/>
</dbReference>
<dbReference type="FunFam" id="3.40.50.300:FF:001091">
    <property type="entry name" value="Probable disease resistance protein At1g61300"/>
    <property type="match status" value="2"/>
</dbReference>
<dbReference type="PANTHER" id="PTHR36766:SF40">
    <property type="entry name" value="DISEASE RESISTANCE PROTEIN RGA3"/>
    <property type="match status" value="1"/>
</dbReference>
<dbReference type="InterPro" id="IPR058922">
    <property type="entry name" value="WHD_DRP"/>
</dbReference>
<feature type="non-terminal residue" evidence="10">
    <location>
        <position position="1"/>
    </location>
</feature>
<dbReference type="Gene3D" id="3.40.50.300">
    <property type="entry name" value="P-loop containing nucleotide triphosphate hydrolases"/>
    <property type="match status" value="2"/>
</dbReference>
<dbReference type="SMART" id="SM00369">
    <property type="entry name" value="LRR_TYP"/>
    <property type="match status" value="3"/>
</dbReference>
<dbReference type="InterPro" id="IPR032675">
    <property type="entry name" value="LRR_dom_sf"/>
</dbReference>
<evidence type="ECO:0000256" key="4">
    <source>
        <dbReference type="ARBA" id="ARBA00022821"/>
    </source>
</evidence>
<dbReference type="InterPro" id="IPR041118">
    <property type="entry name" value="Rx_N"/>
</dbReference>
<dbReference type="InterPro" id="IPR036388">
    <property type="entry name" value="WH-like_DNA-bd_sf"/>
</dbReference>
<feature type="domain" description="R13L1/DRL21-like LRR repeat region" evidence="9">
    <location>
        <begin position="897"/>
        <end position="1020"/>
    </location>
</feature>
<evidence type="ECO:0000259" key="8">
    <source>
        <dbReference type="Pfam" id="PF23559"/>
    </source>
</evidence>
<keyword evidence="2" id="KW-0677">Repeat</keyword>
<dbReference type="Pfam" id="PF18052">
    <property type="entry name" value="Rx_N"/>
    <property type="match status" value="3"/>
</dbReference>
<dbReference type="Pfam" id="PF23559">
    <property type="entry name" value="WHD_DRP"/>
    <property type="match status" value="2"/>
</dbReference>
<evidence type="ECO:0000256" key="1">
    <source>
        <dbReference type="ARBA" id="ARBA00022614"/>
    </source>
</evidence>
<dbReference type="GO" id="GO:0051707">
    <property type="term" value="P:response to other organism"/>
    <property type="evidence" value="ECO:0007669"/>
    <property type="project" value="UniProtKB-ARBA"/>
</dbReference>
<dbReference type="InterPro" id="IPR056789">
    <property type="entry name" value="LRR_R13L1-DRL21"/>
</dbReference>
<dbReference type="Pfam" id="PF25019">
    <property type="entry name" value="LRR_R13L1-DRL21"/>
    <property type="match status" value="3"/>
</dbReference>
<dbReference type="InterPro" id="IPR002182">
    <property type="entry name" value="NB-ARC"/>
</dbReference>
<feature type="domain" description="NB-ARC" evidence="6">
    <location>
        <begin position="1585"/>
        <end position="1754"/>
    </location>
</feature>
<feature type="domain" description="Disease resistance N-terminal" evidence="7">
    <location>
        <begin position="210"/>
        <end position="302"/>
    </location>
</feature>
<dbReference type="GO" id="GO:0043531">
    <property type="term" value="F:ADP binding"/>
    <property type="evidence" value="ECO:0007669"/>
    <property type="project" value="InterPro"/>
</dbReference>
<dbReference type="PROSITE" id="PS51450">
    <property type="entry name" value="LRR"/>
    <property type="match status" value="1"/>
</dbReference>
<evidence type="ECO:0000259" key="6">
    <source>
        <dbReference type="Pfam" id="PF00931"/>
    </source>
</evidence>
<dbReference type="EMBL" id="QJKJ01009946">
    <property type="protein sequence ID" value="RDX75101.1"/>
    <property type="molecule type" value="Genomic_DNA"/>
</dbReference>
<keyword evidence="4" id="KW-0611">Plant defense</keyword>
<feature type="domain" description="Disease resistance protein winged helix" evidence="8">
    <location>
        <begin position="1839"/>
        <end position="1907"/>
    </location>
</feature>
<reference evidence="10" key="1">
    <citation type="submission" date="2018-05" db="EMBL/GenBank/DDBJ databases">
        <title>Draft genome of Mucuna pruriens seed.</title>
        <authorList>
            <person name="Nnadi N.E."/>
            <person name="Vos R."/>
            <person name="Hasami M.H."/>
            <person name="Devisetty U.K."/>
            <person name="Aguiy J.C."/>
        </authorList>
    </citation>
    <scope>NUCLEOTIDE SEQUENCE [LARGE SCALE GENOMIC DNA]</scope>
    <source>
        <strain evidence="10">JCA_2017</strain>
    </source>
</reference>
<keyword evidence="11" id="KW-1185">Reference proteome</keyword>
<dbReference type="Gene3D" id="1.10.10.10">
    <property type="entry name" value="Winged helix-like DNA-binding domain superfamily/Winged helix DNA-binding domain"/>
    <property type="match status" value="2"/>
</dbReference>
<keyword evidence="1" id="KW-0433">Leucine-rich repeat</keyword>
<dbReference type="Gene3D" id="1.20.5.4130">
    <property type="match status" value="3"/>
</dbReference>
<feature type="domain" description="Disease resistance N-terminal" evidence="7">
    <location>
        <begin position="1448"/>
        <end position="1511"/>
    </location>
</feature>
<dbReference type="GO" id="GO:0006952">
    <property type="term" value="P:defense response"/>
    <property type="evidence" value="ECO:0007669"/>
    <property type="project" value="UniProtKB-KW"/>
</dbReference>
<protein>
    <submittedName>
        <fullName evidence="10">Disease resistance RPP13-like protein 1</fullName>
    </submittedName>
</protein>
<evidence type="ECO:0000259" key="7">
    <source>
        <dbReference type="Pfam" id="PF18052"/>
    </source>
</evidence>
<dbReference type="InterPro" id="IPR042197">
    <property type="entry name" value="Apaf_helical"/>
</dbReference>
<feature type="domain" description="R13L1/DRL21-like LRR repeat region" evidence="9">
    <location>
        <begin position="2097"/>
        <end position="2219"/>
    </location>
</feature>
<dbReference type="SUPFAM" id="SSF52058">
    <property type="entry name" value="L domain-like"/>
    <property type="match status" value="4"/>
</dbReference>
<organism evidence="10 11">
    <name type="scientific">Mucuna pruriens</name>
    <name type="common">Velvet bean</name>
    <name type="synonym">Dolichos pruriens</name>
    <dbReference type="NCBI Taxonomy" id="157652"/>
    <lineage>
        <taxon>Eukaryota</taxon>
        <taxon>Viridiplantae</taxon>
        <taxon>Streptophyta</taxon>
        <taxon>Embryophyta</taxon>
        <taxon>Tracheophyta</taxon>
        <taxon>Spermatophyta</taxon>
        <taxon>Magnoliopsida</taxon>
        <taxon>eudicotyledons</taxon>
        <taxon>Gunneridae</taxon>
        <taxon>Pentapetalae</taxon>
        <taxon>rosids</taxon>
        <taxon>fabids</taxon>
        <taxon>Fabales</taxon>
        <taxon>Fabaceae</taxon>
        <taxon>Papilionoideae</taxon>
        <taxon>50 kb inversion clade</taxon>
        <taxon>NPAAA clade</taxon>
        <taxon>indigoferoid/millettioid clade</taxon>
        <taxon>Phaseoleae</taxon>
        <taxon>Mucuna</taxon>
    </lineage>
</organism>
<evidence type="ECO:0000313" key="11">
    <source>
        <dbReference type="Proteomes" id="UP000257109"/>
    </source>
</evidence>
<comment type="caution">
    <text evidence="10">The sequence shown here is derived from an EMBL/GenBank/DDBJ whole genome shotgun (WGS) entry which is preliminary data.</text>
</comment>
<dbReference type="OrthoDB" id="25838at2759"/>
<dbReference type="Gene3D" id="3.80.10.10">
    <property type="entry name" value="Ribonuclease Inhibitor"/>
    <property type="match status" value="6"/>
</dbReference>
<gene>
    <name evidence="10" type="primary">RPPL1</name>
    <name evidence="10" type="ORF">CR513_45062</name>
</gene>
<evidence type="ECO:0000256" key="3">
    <source>
        <dbReference type="ARBA" id="ARBA00022741"/>
    </source>
</evidence>
<dbReference type="Pfam" id="PF00931">
    <property type="entry name" value="NB-ARC"/>
    <property type="match status" value="2"/>
</dbReference>
<evidence type="ECO:0000313" key="10">
    <source>
        <dbReference type="EMBL" id="RDX75101.1"/>
    </source>
</evidence>
<proteinExistence type="predicted"/>
<feature type="domain" description="Disease resistance N-terminal" evidence="7">
    <location>
        <begin position="88"/>
        <end position="167"/>
    </location>
</feature>
<evidence type="ECO:0000259" key="9">
    <source>
        <dbReference type="Pfam" id="PF25019"/>
    </source>
</evidence>
<dbReference type="InterPro" id="IPR001611">
    <property type="entry name" value="Leu-rich_rpt"/>
</dbReference>
<feature type="non-terminal residue" evidence="10">
    <location>
        <position position="2665"/>
    </location>
</feature>
<dbReference type="Gene3D" id="1.10.8.430">
    <property type="entry name" value="Helical domain of apoptotic protease-activating factors"/>
    <property type="match status" value="2"/>
</dbReference>
<dbReference type="InterPro" id="IPR003591">
    <property type="entry name" value="Leu-rich_rpt_typical-subtyp"/>
</dbReference>
<name>A0A371F9Y1_MUCPR</name>
<evidence type="ECO:0000256" key="5">
    <source>
        <dbReference type="ARBA" id="ARBA00022840"/>
    </source>
</evidence>
<keyword evidence="3" id="KW-0547">Nucleotide-binding</keyword>
<dbReference type="GO" id="GO:0005524">
    <property type="term" value="F:ATP binding"/>
    <property type="evidence" value="ECO:0007669"/>
    <property type="project" value="UniProtKB-KW"/>
</dbReference>
<accession>A0A371F9Y1</accession>
<dbReference type="STRING" id="157652.A0A371F9Y1"/>
<dbReference type="Proteomes" id="UP000257109">
    <property type="component" value="Unassembled WGS sequence"/>
</dbReference>
<feature type="domain" description="NB-ARC" evidence="6">
    <location>
        <begin position="386"/>
        <end position="552"/>
    </location>
</feature>
<evidence type="ECO:0000256" key="2">
    <source>
        <dbReference type="ARBA" id="ARBA00022737"/>
    </source>
</evidence>
<feature type="domain" description="R13L1/DRL21-like LRR repeat region" evidence="9">
    <location>
        <begin position="3"/>
        <end position="85"/>
    </location>
</feature>
<dbReference type="SUPFAM" id="SSF52540">
    <property type="entry name" value="P-loop containing nucleoside triphosphate hydrolases"/>
    <property type="match status" value="2"/>
</dbReference>
<dbReference type="InterPro" id="IPR027417">
    <property type="entry name" value="P-loop_NTPase"/>
</dbReference>
<dbReference type="PRINTS" id="PR00364">
    <property type="entry name" value="DISEASERSIST"/>
</dbReference>
<dbReference type="PANTHER" id="PTHR36766">
    <property type="entry name" value="PLANT BROAD-SPECTRUM MILDEW RESISTANCE PROTEIN RPW8"/>
    <property type="match status" value="1"/>
</dbReference>
<keyword evidence="5" id="KW-0067">ATP-binding</keyword>
<sequence>MQSIQDLENIEDPSDALAAYLKNKTHLVELVLQWSGSQNPDVSTNERDVIENLQPSKHLEKLSICHYSGTQFPNWLFDYSLWNVVVFDRLASRQVLNFFRGRKLDETLNKLKEKLLPANVVVDDAEQKQFSNSYVKAWLDAVNDAMFDEEDTLNEIDYEFCKCEFEAECESQTCTCKVSNFLNAFSTALKITHFQSSTTMAAEFVGSALLSAFLQVAFDRLASPQVLDFFRERKLDENLLSSLKTKLRSINALADDAEQKQFRDPYVRDWLVDVKEAVFDAEDVLDAIDYQLSKVKAESQSQTCTCKVPNFFNSHLRSFNRKIDSRMRLVLEKLEFLSNQKGDLRLKEGSTGVGVGSGRKMPQKLPSTSLLSESVIYGRDIDREMIINWLIFDVENVNQLSIISIVGMGGLGKTTLAQHVYNDTRMDHQFGIQAWVCVSDEFDVFKVTRTILEAITKSTDDSRDLEMVQGRLKEKLTGKRFFLVLDDIWNENRENWEAVQTPLSYGAQGSRILVTTRSKKVASTMRSTKVHHLNQLQEDHCWQVFAKQAFQDDNPLLNDELKEIGIKIVEKCKGLPLALKTIGSLLHTNSSISEWESVLTSKIWDLPKEDSEIIPALLLSYHHLPSHLKRCFAYCSLFPKDYAFDKKHLILLWMAENFLQCLHQSKSPEEVGEQYFDDLLSRSFFQQSSRFQTRFVMHDLLNDLAKYVCGDIYFRLGIDKAKSIPKITRHFSVAINHVQYFDGFGTLSDTRRLHTFMPTSRGMNFLHGWHCKMSIHELFTKFNFLRVLSLSYCSGLTEVPDSVDDLKHLRSLDLSGTGIKKLPNSICSLYNLQILKLGFCRNLEELPSNLHKLANLRHLEFIGTRVRKLPIHLGKLKNLHVWMSWFDVGKSSEFSIQLLGELNIHGSLSIGELQNIVSPLDALAADLKNKTHLVELELEWNWNWDPDDSRKEREVVENLQPSKHVEKLSIRNYGGTQFPSWLFDNSLVNVMSLKLDCCKYCSCLPPLGLLPFLKHLTIAGLDGIVGINADFYGSSSSSFTSLETLHFSDMAEWEEWECKAVTGAFSRLQHLSIEQCPKLKGNLPEQLLHLKYLVICDCKNLVAYAPRALEIRELELRDCGNLQFDYHPTTLKWLTVTGHNMEASSLEKIEHIISNTSIEFLNIYYCPNMNIPMSHSYDFLVTLKINGGCDSLTIFSLDFFPKLCSLDLRCCNLQIISQERVHNNLKDLNISGCPQFESFPREGLFAPKLERFSIEGLEILKSLPQHMHVLLPCLTSISILDCPQVESFSDGGLPSNLKKMDLSNCSKLITSLEGALGANTSLEILSIRKVDLESFPDEGLLPLSLTSLWIYNCPDLKKLNYKGLCHLSSLEILLLYYCGSLQCLPEEGLPKSISTLEIFGCPLLKQRCQNPEAEDWGKISHIKNIRVAFDRIASRQILDFFRGRELDKTLLSQLNNNLLSIDAVVDDAEQKQIENPHVKAWLVAVKEAVFDAEDVLDDIDYELSKCQAEAESHTNANQVRNFNMEIESRLKQVLDDLEFLASQKVYLGLKETSGASVGSGRKVSQKLPSTSLVVESVIYGRDDDKEIIFNWLTLDTGNHNQLSILSIVGMGGEGKTTLAQHVYNDPRIEGKFDIKVWVCVSDGFDVFKITRTILEAITKSKDKSRNLEMVHGRLKEILTGKRFLLVLDDVWNEDRKKWEVVQTPLNYGAHGSRILVTTRSKKVASVMRSNKIHLLSQLEGDHCWKVLAKHAFQDDNPHLNVELKEIGIKIVERCKGLPLALKTIGSLLHTKSSTLEWKSVLTSEIWELPKEDSEIIPALLLSYHHLPSHLKRCFAYCALFPKDYEFDKECLILLWMAENFLKCPHQSKSPEEVGEQYFDDLLSRSFFQPSRTYEKWFVMHDLLNDLAKYVCGDICFRWGVDKANVIPKTTRYFSLAINRVQYIDGFGSLYSAKRLRTFMPTGWRMNYLYDHWYCKVSIHELFSKFKFLRVLSLSCSDLTEMPDSMGDLKHLCSLDLSGTAIKKLPDSTCSLYNLQILKLSFCKNLEELPLNLYKLTNLRRLEFRDTKVKKMPMHLGKLKNLQVLSLFYVGKSSEFSIQQLGELNLHGRLSIGELQNVQNPWDALTADLKNKIHLEELELEWNQNPDDLRKERDVFENLQPSKHLKKLSIRNYGGTQFPCWLFDKSLSNMVSLKLDFCIYCLCLPPLGLLPFLKHLTITGLDGIVSIGTDFYGSSSSSFTSLETLYLSDMKEWKEWDCTTVKGAFPRLQQLFIVQCPKLKGHLPKQLLRLKKLVIRHCKQLVAFVPRALEFCELDIRYCGKLQFDYHPATLKMLAISGHSMEASTLERIGHILSHTRLELLFIDSCPEMNIPLSGCYDFLINLEINDGCNSITNFPLNLFPKLCSLDVMCCNLRTISQGSAHNHLKDLKISECPQFESFPSEGLSAPWLESFHIEGLKSLKSLPEYMYLLLPSLDNLQIEDCPRVESFPDGGLPTNLKKMHLCNCSKQLIASLKGALGSNPSLETLRVGKVDAESFPDEGLLPLSLTSLEIYNCPDLKKLDYMGLRHLSFLMELVLDDCSSLLCLPEEGLPKSISDLSISGNCPLLKQHWQDWEKIAHIKKVRMNHKFEIIQTPILKCLLFIRCQFFKIYLHCSIHISIYQTTATQ</sequence>